<evidence type="ECO:0000313" key="14">
    <source>
        <dbReference type="EMBL" id="TCT16873.1"/>
    </source>
</evidence>
<dbReference type="Pfam" id="PF01025">
    <property type="entry name" value="GrpE"/>
    <property type="match status" value="1"/>
</dbReference>
<evidence type="ECO:0000256" key="3">
    <source>
        <dbReference type="ARBA" id="ARBA00011738"/>
    </source>
</evidence>
<evidence type="ECO:0000313" key="15">
    <source>
        <dbReference type="Proteomes" id="UP000294902"/>
    </source>
</evidence>
<dbReference type="FunFam" id="2.30.22.10:FF:000001">
    <property type="entry name" value="Protein GrpE"/>
    <property type="match status" value="1"/>
</dbReference>
<keyword evidence="5 10" id="KW-0346">Stress response</keyword>
<dbReference type="PANTHER" id="PTHR21237:SF23">
    <property type="entry name" value="GRPE PROTEIN HOMOLOG, MITOCHONDRIAL"/>
    <property type="match status" value="1"/>
</dbReference>
<comment type="similarity">
    <text evidence="2 10 12">Belongs to the GrpE family.</text>
</comment>
<evidence type="ECO:0000256" key="13">
    <source>
        <dbReference type="SAM" id="MobiDB-lite"/>
    </source>
</evidence>
<evidence type="ECO:0000256" key="6">
    <source>
        <dbReference type="ARBA" id="ARBA00023186"/>
    </source>
</evidence>
<dbReference type="GO" id="GO:0000774">
    <property type="term" value="F:adenyl-nucleotide exchange factor activity"/>
    <property type="evidence" value="ECO:0007669"/>
    <property type="project" value="InterPro"/>
</dbReference>
<reference evidence="14 15" key="1">
    <citation type="submission" date="2019-03" db="EMBL/GenBank/DDBJ databases">
        <title>Genomic Encyclopedia of Type Strains, Phase IV (KMG-IV): sequencing the most valuable type-strain genomes for metagenomic binning, comparative biology and taxonomic classification.</title>
        <authorList>
            <person name="Goeker M."/>
        </authorList>
    </citation>
    <scope>NUCLEOTIDE SEQUENCE [LARGE SCALE GENOMIC DNA]</scope>
    <source>
        <strain evidence="14 15">DSM 24629</strain>
    </source>
</reference>
<dbReference type="GO" id="GO:0051082">
    <property type="term" value="F:unfolded protein binding"/>
    <property type="evidence" value="ECO:0007669"/>
    <property type="project" value="TreeGrafter"/>
</dbReference>
<evidence type="ECO:0000256" key="1">
    <source>
        <dbReference type="ARBA" id="ARBA00004496"/>
    </source>
</evidence>
<keyword evidence="6 10" id="KW-0143">Chaperone</keyword>
<comment type="caution">
    <text evidence="14">The sequence shown here is derived from an EMBL/GenBank/DDBJ whole genome shotgun (WGS) entry which is preliminary data.</text>
</comment>
<evidence type="ECO:0000256" key="8">
    <source>
        <dbReference type="ARBA" id="ARBA00072274"/>
    </source>
</evidence>
<dbReference type="Proteomes" id="UP000294902">
    <property type="component" value="Unassembled WGS sequence"/>
</dbReference>
<evidence type="ECO:0000256" key="4">
    <source>
        <dbReference type="ARBA" id="ARBA00022490"/>
    </source>
</evidence>
<dbReference type="PRINTS" id="PR00773">
    <property type="entry name" value="GRPEPROTEIN"/>
</dbReference>
<name>A0A4R3MQS3_9FIRM</name>
<evidence type="ECO:0000256" key="11">
    <source>
        <dbReference type="RuleBase" id="RU000639"/>
    </source>
</evidence>
<comment type="function">
    <text evidence="7 10 11">Participates actively in the response to hyperosmotic and heat shock by preventing the aggregation of stress-denatured proteins, in association with DnaK and GrpE. It is the nucleotide exchange factor for DnaK and may function as a thermosensor. Unfolded proteins bind initially to DnaJ; upon interaction with the DnaJ-bound protein, DnaK hydrolyzes its bound ATP, resulting in the formation of a stable complex. GrpE releases ADP from DnaK; ATP binding to DnaK triggers the release of the substrate protein, thus completing the reaction cycle. Several rounds of ATP-dependent interactions between DnaJ, DnaK and GrpE are required for fully efficient folding.</text>
</comment>
<dbReference type="GO" id="GO:0005737">
    <property type="term" value="C:cytoplasm"/>
    <property type="evidence" value="ECO:0007669"/>
    <property type="project" value="UniProtKB-SubCell"/>
</dbReference>
<dbReference type="InterPro" id="IPR000740">
    <property type="entry name" value="GrpE"/>
</dbReference>
<comment type="subcellular location">
    <subcellularLocation>
        <location evidence="1 10">Cytoplasm</location>
    </subcellularLocation>
</comment>
<evidence type="ECO:0000256" key="9">
    <source>
        <dbReference type="ARBA" id="ARBA00076414"/>
    </source>
</evidence>
<dbReference type="PANTHER" id="PTHR21237">
    <property type="entry name" value="GRPE PROTEIN"/>
    <property type="match status" value="1"/>
</dbReference>
<dbReference type="NCBIfam" id="NF010738">
    <property type="entry name" value="PRK14140.1"/>
    <property type="match status" value="1"/>
</dbReference>
<feature type="region of interest" description="Disordered" evidence="13">
    <location>
        <begin position="1"/>
        <end position="48"/>
    </location>
</feature>
<dbReference type="EMBL" id="SMAL01000001">
    <property type="protein sequence ID" value="TCT16873.1"/>
    <property type="molecule type" value="Genomic_DNA"/>
</dbReference>
<dbReference type="AlphaFoldDB" id="A0A4R3MQS3"/>
<organism evidence="14 15">
    <name type="scientific">Natranaerovirga pectinivora</name>
    <dbReference type="NCBI Taxonomy" id="682400"/>
    <lineage>
        <taxon>Bacteria</taxon>
        <taxon>Bacillati</taxon>
        <taxon>Bacillota</taxon>
        <taxon>Clostridia</taxon>
        <taxon>Lachnospirales</taxon>
        <taxon>Natranaerovirgaceae</taxon>
        <taxon>Natranaerovirga</taxon>
    </lineage>
</organism>
<keyword evidence="15" id="KW-1185">Reference proteome</keyword>
<dbReference type="GO" id="GO:0051087">
    <property type="term" value="F:protein-folding chaperone binding"/>
    <property type="evidence" value="ECO:0007669"/>
    <property type="project" value="InterPro"/>
</dbReference>
<sequence>MAKKEDSKVEEILNDTEEATEEVTEETIEENVEEISQDSEEASNDKKLEEYMDRYKRTLAEFDNFRKRTEKEKLQTYHRATKDVLEKILPIVDNFERAIGALPEEEKSNSFAQGIEMIYKQFLNMLNESGVQIIEAVGQEFNPDFHNAVMHTEDDSAGENVVVEELQKGYMYKDSVLRHSMVKVAN</sequence>
<protein>
    <recommendedName>
        <fullName evidence="8 10">Protein GrpE</fullName>
    </recommendedName>
    <alternativeName>
        <fullName evidence="9 10">HSP-70 cofactor</fullName>
    </alternativeName>
</protein>
<keyword evidence="4 10" id="KW-0963">Cytoplasm</keyword>
<evidence type="ECO:0000256" key="2">
    <source>
        <dbReference type="ARBA" id="ARBA00009054"/>
    </source>
</evidence>
<dbReference type="CDD" id="cd00446">
    <property type="entry name" value="GrpE"/>
    <property type="match status" value="1"/>
</dbReference>
<evidence type="ECO:0000256" key="10">
    <source>
        <dbReference type="HAMAP-Rule" id="MF_01151"/>
    </source>
</evidence>
<dbReference type="PROSITE" id="PS01071">
    <property type="entry name" value="GRPE"/>
    <property type="match status" value="1"/>
</dbReference>
<dbReference type="OrthoDB" id="9812586at2"/>
<dbReference type="Gene3D" id="3.90.20.20">
    <property type="match status" value="1"/>
</dbReference>
<comment type="subunit">
    <text evidence="3 10">Homodimer.</text>
</comment>
<feature type="compositionally biased region" description="Acidic residues" evidence="13">
    <location>
        <begin position="12"/>
        <end position="42"/>
    </location>
</feature>
<evidence type="ECO:0000256" key="7">
    <source>
        <dbReference type="ARBA" id="ARBA00053401"/>
    </source>
</evidence>
<evidence type="ECO:0000256" key="5">
    <source>
        <dbReference type="ARBA" id="ARBA00023016"/>
    </source>
</evidence>
<dbReference type="HAMAP" id="MF_01151">
    <property type="entry name" value="GrpE"/>
    <property type="match status" value="1"/>
</dbReference>
<dbReference type="SUPFAM" id="SSF51064">
    <property type="entry name" value="Head domain of nucleotide exchange factor GrpE"/>
    <property type="match status" value="1"/>
</dbReference>
<proteinExistence type="inferred from homology"/>
<dbReference type="Gene3D" id="2.30.22.10">
    <property type="entry name" value="Head domain of nucleotide exchange factor GrpE"/>
    <property type="match status" value="1"/>
</dbReference>
<feature type="compositionally biased region" description="Basic and acidic residues" evidence="13">
    <location>
        <begin position="1"/>
        <end position="11"/>
    </location>
</feature>
<gene>
    <name evidence="10" type="primary">grpE</name>
    <name evidence="14" type="ORF">EDC18_101169</name>
</gene>
<dbReference type="SUPFAM" id="SSF58014">
    <property type="entry name" value="Coiled-coil domain of nucleotide exchange factor GrpE"/>
    <property type="match status" value="1"/>
</dbReference>
<dbReference type="InterPro" id="IPR013805">
    <property type="entry name" value="GrpE_CC"/>
</dbReference>
<dbReference type="GO" id="GO:0042803">
    <property type="term" value="F:protein homodimerization activity"/>
    <property type="evidence" value="ECO:0007669"/>
    <property type="project" value="InterPro"/>
</dbReference>
<evidence type="ECO:0000256" key="12">
    <source>
        <dbReference type="RuleBase" id="RU004478"/>
    </source>
</evidence>
<accession>A0A4R3MQS3</accession>
<dbReference type="RefSeq" id="WP_132249294.1">
    <property type="nucleotide sequence ID" value="NZ_SMAL01000001.1"/>
</dbReference>
<dbReference type="InterPro" id="IPR009012">
    <property type="entry name" value="GrpE_head"/>
</dbReference>
<dbReference type="GO" id="GO:0006457">
    <property type="term" value="P:protein folding"/>
    <property type="evidence" value="ECO:0007669"/>
    <property type="project" value="InterPro"/>
</dbReference>